<dbReference type="InterPro" id="IPR001753">
    <property type="entry name" value="Enoyl-CoA_hydra/iso"/>
</dbReference>
<dbReference type="Pfam" id="PF00378">
    <property type="entry name" value="ECH_1"/>
    <property type="match status" value="1"/>
</dbReference>
<evidence type="ECO:0000313" key="3">
    <source>
        <dbReference type="Proteomes" id="UP001155241"/>
    </source>
</evidence>
<protein>
    <submittedName>
        <fullName evidence="2">Enoyl-CoA hydratase/isomerase family protein</fullName>
    </submittedName>
</protein>
<accession>A0A9X2F921</accession>
<comment type="similarity">
    <text evidence="1">Belongs to the enoyl-CoA hydratase/isomerase family.</text>
</comment>
<dbReference type="EMBL" id="JAMXLR010000026">
    <property type="protein sequence ID" value="MCO6043852.1"/>
    <property type="molecule type" value="Genomic_DNA"/>
</dbReference>
<dbReference type="Gene3D" id="1.10.12.10">
    <property type="entry name" value="Lyase 2-enoyl-coa Hydratase, Chain A, domain 2"/>
    <property type="match status" value="1"/>
</dbReference>
<gene>
    <name evidence="2" type="ORF">NG895_08020</name>
</gene>
<dbReference type="PANTHER" id="PTHR42964">
    <property type="entry name" value="ENOYL-COA HYDRATASE"/>
    <property type="match status" value="1"/>
</dbReference>
<sequence length="266" mass="27768">MSSSTVEVKITPPVGTIVLSRPEAANAINRAMVDDLRQALGDLYLEKQVRAVILTGVGDVFSAGVDMAELAADQAQAADDPAWRHQQWGEQADDLGDLIGEMLAFPKPMIAAVNGPVSGLGVALLMASDLILACDAAELSVPDARYGLVAGVVAPLLAYRAGAAAAARLAVVGQTFDAAEAHRLGIYHELVKHDLLWARGMEVGQQCAGAAPQAVNLTKRLLMETVGEKLLTDLASGAIATATARTTEAASEGLKAHAEGREPQWE</sequence>
<dbReference type="InterPro" id="IPR029045">
    <property type="entry name" value="ClpP/crotonase-like_dom_sf"/>
</dbReference>
<dbReference type="InterPro" id="IPR014748">
    <property type="entry name" value="Enoyl-CoA_hydra_C"/>
</dbReference>
<name>A0A9X2F921_9BACT</name>
<dbReference type="SUPFAM" id="SSF52096">
    <property type="entry name" value="ClpP/crotonase"/>
    <property type="match status" value="1"/>
</dbReference>
<dbReference type="RefSeq" id="WP_252851954.1">
    <property type="nucleotide sequence ID" value="NZ_JAMXLR010000026.1"/>
</dbReference>
<evidence type="ECO:0000313" key="2">
    <source>
        <dbReference type="EMBL" id="MCO6043852.1"/>
    </source>
</evidence>
<dbReference type="Gene3D" id="3.90.226.10">
    <property type="entry name" value="2-enoyl-CoA Hydratase, Chain A, domain 1"/>
    <property type="match status" value="1"/>
</dbReference>
<organism evidence="2 3">
    <name type="scientific">Aeoliella straminimaris</name>
    <dbReference type="NCBI Taxonomy" id="2954799"/>
    <lineage>
        <taxon>Bacteria</taxon>
        <taxon>Pseudomonadati</taxon>
        <taxon>Planctomycetota</taxon>
        <taxon>Planctomycetia</taxon>
        <taxon>Pirellulales</taxon>
        <taxon>Lacipirellulaceae</taxon>
        <taxon>Aeoliella</taxon>
    </lineage>
</organism>
<dbReference type="Proteomes" id="UP001155241">
    <property type="component" value="Unassembled WGS sequence"/>
</dbReference>
<evidence type="ECO:0000256" key="1">
    <source>
        <dbReference type="ARBA" id="ARBA00005254"/>
    </source>
</evidence>
<dbReference type="InterPro" id="IPR051683">
    <property type="entry name" value="Enoyl-CoA_Hydratase/Isomerase"/>
</dbReference>
<keyword evidence="3" id="KW-1185">Reference proteome</keyword>
<comment type="caution">
    <text evidence="2">The sequence shown here is derived from an EMBL/GenBank/DDBJ whole genome shotgun (WGS) entry which is preliminary data.</text>
</comment>
<proteinExistence type="inferred from homology"/>
<reference evidence="2" key="1">
    <citation type="submission" date="2022-06" db="EMBL/GenBank/DDBJ databases">
        <title>Aeoliella straminimaris, a novel planctomycete from sediments.</title>
        <authorList>
            <person name="Vitorino I.R."/>
            <person name="Lage O.M."/>
        </authorList>
    </citation>
    <scope>NUCLEOTIDE SEQUENCE</scope>
    <source>
        <strain evidence="2">ICT_H6.2</strain>
    </source>
</reference>
<dbReference type="GO" id="GO:0003824">
    <property type="term" value="F:catalytic activity"/>
    <property type="evidence" value="ECO:0007669"/>
    <property type="project" value="UniProtKB-ARBA"/>
</dbReference>
<dbReference type="PANTHER" id="PTHR42964:SF1">
    <property type="entry name" value="POLYKETIDE BIOSYNTHESIS ENOYL-COA HYDRATASE PKSH-RELATED"/>
    <property type="match status" value="1"/>
</dbReference>
<dbReference type="AlphaFoldDB" id="A0A9X2F921"/>
<dbReference type="CDD" id="cd06558">
    <property type="entry name" value="crotonase-like"/>
    <property type="match status" value="1"/>
</dbReference>